<dbReference type="Pfam" id="PF06891">
    <property type="entry name" value="P2_Phage_GpR"/>
    <property type="match status" value="1"/>
</dbReference>
<protein>
    <submittedName>
        <fullName evidence="1">Phage tail protein</fullName>
    </submittedName>
</protein>
<evidence type="ECO:0000313" key="2">
    <source>
        <dbReference type="Proteomes" id="UP001177527"/>
    </source>
</evidence>
<evidence type="ECO:0000313" key="1">
    <source>
        <dbReference type="EMBL" id="WGL57663.1"/>
    </source>
</evidence>
<dbReference type="EMBL" id="CP123488">
    <property type="protein sequence ID" value="WGL57663.1"/>
    <property type="molecule type" value="Genomic_DNA"/>
</dbReference>
<dbReference type="InterPro" id="IPR009678">
    <property type="entry name" value="Phage_tail_completion_R"/>
</dbReference>
<organism evidence="1 2">
    <name type="scientific">Kluyvera intermedia</name>
    <name type="common">Enterobacter intermedius</name>
    <dbReference type="NCBI Taxonomy" id="61648"/>
    <lineage>
        <taxon>Bacteria</taxon>
        <taxon>Pseudomonadati</taxon>
        <taxon>Pseudomonadota</taxon>
        <taxon>Gammaproteobacteria</taxon>
        <taxon>Enterobacterales</taxon>
        <taxon>Enterobacteriaceae</taxon>
        <taxon>Kluyvera</taxon>
    </lineage>
</organism>
<dbReference type="Proteomes" id="UP001177527">
    <property type="component" value="Chromosome"/>
</dbReference>
<dbReference type="AlphaFoldDB" id="A0AA95JYA5"/>
<gene>
    <name evidence="1" type="ORF">QBD33_07785</name>
</gene>
<proteinExistence type="predicted"/>
<dbReference type="RefSeq" id="WP_280558254.1">
    <property type="nucleotide sequence ID" value="NZ_CP123488.1"/>
</dbReference>
<name>A0AA95JYA5_KLUIN</name>
<sequence length="158" mass="17646">MSQLESLTAFITANLPPDAMQMFSSSMDDCELVRSARALGNNQRRIGVLTYSARLSWDNFPFRRYSPGLVYALVIAWVNEHANELRNEMKLAEPTVDPEFDDEGSCILDVVVGLADPLIICEQENGPIPYGGKRWDIVNPEIWVAEEIDIITRNGAAS</sequence>
<reference evidence="1" key="1">
    <citation type="submission" date="2023-04" db="EMBL/GenBank/DDBJ databases">
        <title>APH(3)-Id, a novel chromosomal aminoglycoside phosphotransferase, identified from an environmental isolate of Kluyvera intermedia DW18.</title>
        <authorList>
            <person name="Sha Y."/>
        </authorList>
    </citation>
    <scope>NUCLEOTIDE SEQUENCE</scope>
    <source>
        <strain evidence="1">DW18</strain>
    </source>
</reference>
<accession>A0AA95JYA5</accession>